<dbReference type="Gene3D" id="3.40.50.300">
    <property type="entry name" value="P-loop containing nucleotide triphosphate hydrolases"/>
    <property type="match status" value="1"/>
</dbReference>
<protein>
    <submittedName>
        <fullName evidence="1">Sulfotransferase</fullName>
    </submittedName>
</protein>
<comment type="caution">
    <text evidence="1">The sequence shown here is derived from an EMBL/GenBank/DDBJ whole genome shotgun (WGS) entry which is preliminary data.</text>
</comment>
<dbReference type="EMBL" id="JADEXP010000255">
    <property type="protein sequence ID" value="MBE9069279.1"/>
    <property type="molecule type" value="Genomic_DNA"/>
</dbReference>
<proteinExistence type="predicted"/>
<evidence type="ECO:0000313" key="1">
    <source>
        <dbReference type="EMBL" id="MBE9069279.1"/>
    </source>
</evidence>
<keyword evidence="2" id="KW-1185">Reference proteome</keyword>
<name>A0A929FBS2_LEPEC</name>
<organism evidence="1 2">
    <name type="scientific">Leptolyngbya cf. ectocarpi LEGE 11479</name>
    <dbReference type="NCBI Taxonomy" id="1828722"/>
    <lineage>
        <taxon>Bacteria</taxon>
        <taxon>Bacillati</taxon>
        <taxon>Cyanobacteriota</taxon>
        <taxon>Cyanophyceae</taxon>
        <taxon>Leptolyngbyales</taxon>
        <taxon>Leptolyngbyaceae</taxon>
        <taxon>Leptolyngbya group</taxon>
        <taxon>Leptolyngbya</taxon>
    </lineage>
</organism>
<gene>
    <name evidence="1" type="ORF">IQ260_21790</name>
</gene>
<dbReference type="Pfam" id="PF13469">
    <property type="entry name" value="Sulfotransfer_3"/>
    <property type="match status" value="1"/>
</dbReference>
<dbReference type="Proteomes" id="UP000615026">
    <property type="component" value="Unassembled WGS sequence"/>
</dbReference>
<sequence length="230" mass="26772">MRSGSSLLVHLLNSNPEIEGYGESHVSYKSHQDLEKLLYRTVVIQKSFDFKNAYYVMDKVVRNHDFSNNILLDEDVKFIFLLRDPAASFRSAAKLGQTHSELSQHQKFNNWFKYYQSRLGFLQNLAVRINDPKRCLLVHYEDLLNRTDSSLQELQLFLSTSTAFSEKYKISQNTGRFRYGDPSDTLKQGKILRQTGVVSEKAVFKLEEKTQAYKAYQDCVDRLKEYAQTV</sequence>
<evidence type="ECO:0000313" key="2">
    <source>
        <dbReference type="Proteomes" id="UP000615026"/>
    </source>
</evidence>
<accession>A0A929FBS2</accession>
<dbReference type="SUPFAM" id="SSF52540">
    <property type="entry name" value="P-loop containing nucleoside triphosphate hydrolases"/>
    <property type="match status" value="1"/>
</dbReference>
<reference evidence="1" key="1">
    <citation type="submission" date="2020-10" db="EMBL/GenBank/DDBJ databases">
        <authorList>
            <person name="Castelo-Branco R."/>
            <person name="Eusebio N."/>
            <person name="Adriana R."/>
            <person name="Vieira A."/>
            <person name="Brugerolle De Fraissinette N."/>
            <person name="Rezende De Castro R."/>
            <person name="Schneider M.P."/>
            <person name="Vasconcelos V."/>
            <person name="Leao P.N."/>
        </authorList>
    </citation>
    <scope>NUCLEOTIDE SEQUENCE</scope>
    <source>
        <strain evidence="1">LEGE 11479</strain>
    </source>
</reference>
<dbReference type="InterPro" id="IPR027417">
    <property type="entry name" value="P-loop_NTPase"/>
</dbReference>
<dbReference type="AlphaFoldDB" id="A0A929FBS2"/>